<organism evidence="2 3">
    <name type="scientific">Chionoecetes opilio</name>
    <name type="common">Atlantic snow crab</name>
    <name type="synonym">Cancer opilio</name>
    <dbReference type="NCBI Taxonomy" id="41210"/>
    <lineage>
        <taxon>Eukaryota</taxon>
        <taxon>Metazoa</taxon>
        <taxon>Ecdysozoa</taxon>
        <taxon>Arthropoda</taxon>
        <taxon>Crustacea</taxon>
        <taxon>Multicrustacea</taxon>
        <taxon>Malacostraca</taxon>
        <taxon>Eumalacostraca</taxon>
        <taxon>Eucarida</taxon>
        <taxon>Decapoda</taxon>
        <taxon>Pleocyemata</taxon>
        <taxon>Brachyura</taxon>
        <taxon>Eubrachyura</taxon>
        <taxon>Majoidea</taxon>
        <taxon>Majidae</taxon>
        <taxon>Chionoecetes</taxon>
    </lineage>
</organism>
<reference evidence="2" key="1">
    <citation type="submission" date="2020-07" db="EMBL/GenBank/DDBJ databases">
        <title>The High-quality genome of the commercially important snow crab, Chionoecetes opilio.</title>
        <authorList>
            <person name="Jeong J.-H."/>
            <person name="Ryu S."/>
        </authorList>
    </citation>
    <scope>NUCLEOTIDE SEQUENCE</scope>
    <source>
        <strain evidence="2">MADBK_172401_WGS</strain>
        <tissue evidence="2">Digestive gland</tissue>
    </source>
</reference>
<evidence type="ECO:0000313" key="3">
    <source>
        <dbReference type="Proteomes" id="UP000770661"/>
    </source>
</evidence>
<gene>
    <name evidence="2" type="ORF">GWK47_050277</name>
</gene>
<dbReference type="AlphaFoldDB" id="A0A8J4Y2R5"/>
<protein>
    <submittedName>
        <fullName evidence="2">Uncharacterized protein</fullName>
    </submittedName>
</protein>
<accession>A0A8J4Y2R5</accession>
<evidence type="ECO:0000256" key="1">
    <source>
        <dbReference type="SAM" id="MobiDB-lite"/>
    </source>
</evidence>
<dbReference type="Proteomes" id="UP000770661">
    <property type="component" value="Unassembled WGS sequence"/>
</dbReference>
<keyword evidence="3" id="KW-1185">Reference proteome</keyword>
<name>A0A8J4Y2R5_CHIOP</name>
<dbReference type="EMBL" id="JACEEZ010014382">
    <property type="protein sequence ID" value="KAG0719533.1"/>
    <property type="molecule type" value="Genomic_DNA"/>
</dbReference>
<evidence type="ECO:0000313" key="2">
    <source>
        <dbReference type="EMBL" id="KAG0719533.1"/>
    </source>
</evidence>
<feature type="region of interest" description="Disordered" evidence="1">
    <location>
        <begin position="82"/>
        <end position="104"/>
    </location>
</feature>
<sequence length="104" mass="11427">MEPFTLIEQPHNTVARTPGSRHSWQHGADGYPAALRLPFEVPCYGTSLVLPSREPFYSRSVYVFGKINGFLPSPGRVNLRSSQNAAEVSRTHPQPPIGRLAAAN</sequence>
<proteinExistence type="predicted"/>
<comment type="caution">
    <text evidence="2">The sequence shown here is derived from an EMBL/GenBank/DDBJ whole genome shotgun (WGS) entry which is preliminary data.</text>
</comment>